<reference evidence="1" key="1">
    <citation type="submission" date="2022-10" db="EMBL/GenBank/DDBJ databases">
        <title>Genome Sequence of Xylaria curta.</title>
        <authorList>
            <person name="Buettner E."/>
        </authorList>
    </citation>
    <scope>NUCLEOTIDE SEQUENCE</scope>
    <source>
        <strain evidence="1">Babe10</strain>
    </source>
</reference>
<name>A0ACC1NFL1_9PEZI</name>
<evidence type="ECO:0000313" key="1">
    <source>
        <dbReference type="EMBL" id="KAJ2977704.1"/>
    </source>
</evidence>
<dbReference type="Proteomes" id="UP001143856">
    <property type="component" value="Unassembled WGS sequence"/>
</dbReference>
<accession>A0ACC1NFL1</accession>
<gene>
    <name evidence="1" type="ORF">NUW58_g7729</name>
</gene>
<comment type="caution">
    <text evidence="1">The sequence shown here is derived from an EMBL/GenBank/DDBJ whole genome shotgun (WGS) entry which is preliminary data.</text>
</comment>
<proteinExistence type="predicted"/>
<protein>
    <submittedName>
        <fullName evidence="1">Uncharacterized protein</fullName>
    </submittedName>
</protein>
<organism evidence="1 2">
    <name type="scientific">Xylaria curta</name>
    <dbReference type="NCBI Taxonomy" id="42375"/>
    <lineage>
        <taxon>Eukaryota</taxon>
        <taxon>Fungi</taxon>
        <taxon>Dikarya</taxon>
        <taxon>Ascomycota</taxon>
        <taxon>Pezizomycotina</taxon>
        <taxon>Sordariomycetes</taxon>
        <taxon>Xylariomycetidae</taxon>
        <taxon>Xylariales</taxon>
        <taxon>Xylariaceae</taxon>
        <taxon>Xylaria</taxon>
    </lineage>
</organism>
<evidence type="ECO:0000313" key="2">
    <source>
        <dbReference type="Proteomes" id="UP001143856"/>
    </source>
</evidence>
<keyword evidence="2" id="KW-1185">Reference proteome</keyword>
<dbReference type="EMBL" id="JAPDGR010002093">
    <property type="protein sequence ID" value="KAJ2977704.1"/>
    <property type="molecule type" value="Genomic_DNA"/>
</dbReference>
<sequence length="542" mass="61520">MSSPWQLWNNPNNISNPMLSGSPPHLQQLLSSLTATQISFIIVVGIMLLSLLRPENPAIPGAPVHGRRWRWEPALWLQSRFTFAARDLVKSGYDKYKDRPFILKRYDVDFNVLPHKYLDELRLVPETKLSGSRAQFENIGGKWTGTALAADSHVHFRAVQIISNSELPRFITLAGAELDHAWGSHFSSPKDWQLFDIQLALRNLVARMASPLLLGHPACRDERWLKLSVDYSINVITTAFTIRILPTWAQPMIAAILPARHRVAKNIRLACQIIQPLIEEHKAVSKRKAAGENVDKEITLLNWMLDNSTEEENKIDKIATRLAIQTLASVHTTTTAVSNIIFDLCAHPEWVPVLREEIKSVTEELGPIGSKPEICPKLWLQRLEKLDSFFVESQRFTPPVILGPQRVAMEPLTLKDGTYIPKGSRICWASQNHLNDPLVTSDPEKFDPMRSYIKRHSSPDEINKHLAGQTSPDNMSFGYGKLACPGRYYAVNQVKLLVTRLITQYDFKFPDNVKSRPQNLGADEFLFTDPRVKVMLKLRQDV</sequence>